<dbReference type="FunFam" id="3.40.50.1820:FF:000012">
    <property type="entry name" value="Lipase"/>
    <property type="match status" value="1"/>
</dbReference>
<dbReference type="PANTHER" id="PTHR11005">
    <property type="entry name" value="LYSOSOMAL ACID LIPASE-RELATED"/>
    <property type="match status" value="1"/>
</dbReference>
<accession>A0A7K8BCH2</accession>
<reference evidence="7 8" key="1">
    <citation type="submission" date="2019-09" db="EMBL/GenBank/DDBJ databases">
        <title>Bird 10,000 Genomes (B10K) Project - Family phase.</title>
        <authorList>
            <person name="Zhang G."/>
        </authorList>
    </citation>
    <scope>NUCLEOTIDE SEQUENCE [LARGE SCALE GENOMIC DNA]</scope>
    <source>
        <strain evidence="7">B10K-DU-029-38</strain>
        <tissue evidence="7">Muscle</tissue>
    </source>
</reference>
<evidence type="ECO:0000313" key="8">
    <source>
        <dbReference type="Proteomes" id="UP000517678"/>
    </source>
</evidence>
<dbReference type="GO" id="GO:0016042">
    <property type="term" value="P:lipid catabolic process"/>
    <property type="evidence" value="ECO:0007669"/>
    <property type="project" value="UniProtKB-KW"/>
</dbReference>
<feature type="domain" description="AB hydrolase-1" evidence="6">
    <location>
        <begin position="44"/>
        <end position="341"/>
    </location>
</feature>
<feature type="non-terminal residue" evidence="7">
    <location>
        <position position="1"/>
    </location>
</feature>
<dbReference type="InterPro" id="IPR000073">
    <property type="entry name" value="AB_hydrolase_1"/>
</dbReference>
<proteinExistence type="inferred from homology"/>
<protein>
    <submittedName>
        <fullName evidence="7">LIPM Lipase</fullName>
    </submittedName>
</protein>
<dbReference type="EMBL" id="VZTF01009060">
    <property type="protein sequence ID" value="NXB11689.1"/>
    <property type="molecule type" value="Genomic_DNA"/>
</dbReference>
<dbReference type="GO" id="GO:0016788">
    <property type="term" value="F:hydrolase activity, acting on ester bonds"/>
    <property type="evidence" value="ECO:0007669"/>
    <property type="project" value="InterPro"/>
</dbReference>
<evidence type="ECO:0000256" key="4">
    <source>
        <dbReference type="ARBA" id="ARBA00023098"/>
    </source>
</evidence>
<comment type="similarity">
    <text evidence="1">Belongs to the AB hydrolase superfamily. Lipase family.</text>
</comment>
<evidence type="ECO:0000259" key="6">
    <source>
        <dbReference type="Pfam" id="PF00561"/>
    </source>
</evidence>
<keyword evidence="2" id="KW-0732">Signal</keyword>
<dbReference type="Pfam" id="PF00561">
    <property type="entry name" value="Abhydrolase_1"/>
    <property type="match status" value="1"/>
</dbReference>
<keyword evidence="8" id="KW-1185">Reference proteome</keyword>
<keyword evidence="4" id="KW-0443">Lipid metabolism</keyword>
<keyword evidence="5" id="KW-0325">Glycoprotein</keyword>
<feature type="non-terminal residue" evidence="7">
    <location>
        <position position="360"/>
    </location>
</feature>
<dbReference type="Gene3D" id="3.40.50.1820">
    <property type="entry name" value="alpha/beta hydrolase"/>
    <property type="match status" value="1"/>
</dbReference>
<dbReference type="AlphaFoldDB" id="A0A7K8BCH2"/>
<evidence type="ECO:0000256" key="5">
    <source>
        <dbReference type="ARBA" id="ARBA00023180"/>
    </source>
</evidence>
<name>A0A7K8BCH2_9CORV</name>
<dbReference type="SUPFAM" id="SSF53474">
    <property type="entry name" value="alpha/beta-Hydrolases"/>
    <property type="match status" value="1"/>
</dbReference>
<dbReference type="InterPro" id="IPR029058">
    <property type="entry name" value="AB_hydrolase_fold"/>
</dbReference>
<organism evidence="7 8">
    <name type="scientific">Cnemophilus loriae</name>
    <name type="common">Loria's bird-of-paradise</name>
    <dbReference type="NCBI Taxonomy" id="254448"/>
    <lineage>
        <taxon>Eukaryota</taxon>
        <taxon>Metazoa</taxon>
        <taxon>Chordata</taxon>
        <taxon>Craniata</taxon>
        <taxon>Vertebrata</taxon>
        <taxon>Euteleostomi</taxon>
        <taxon>Archelosauria</taxon>
        <taxon>Archosauria</taxon>
        <taxon>Dinosauria</taxon>
        <taxon>Saurischia</taxon>
        <taxon>Theropoda</taxon>
        <taxon>Coelurosauria</taxon>
        <taxon>Aves</taxon>
        <taxon>Neognathae</taxon>
        <taxon>Neoaves</taxon>
        <taxon>Telluraves</taxon>
        <taxon>Australaves</taxon>
        <taxon>Passeriformes</taxon>
        <taxon>Corvoidea</taxon>
        <taxon>Corvidae</taxon>
        <taxon>Cnemophilus</taxon>
    </lineage>
</organism>
<comment type="caution">
    <text evidence="7">The sequence shown here is derived from an EMBL/GenBank/DDBJ whole genome shotgun (WGS) entry which is preliminary data.</text>
</comment>
<evidence type="ECO:0000256" key="1">
    <source>
        <dbReference type="ARBA" id="ARBA00010701"/>
    </source>
</evidence>
<gene>
    <name evidence="7" type="primary">Lipm_4</name>
    <name evidence="7" type="ORF">CNELOR_R14279</name>
</gene>
<sequence length="360" mass="41204">SQKILFHGYPSEEHDVMTEDGYFLSLNRIPHGKGEAGLSGSRSPVLIVHGFCLDGGDWVDNFPDNSLAFILADAGYDVWIGNNRGNSWSRRHVNLSISSEEFWDFSFHEMAVYDLPAMVGFILMQTEQEKLFYVGHAQGNSLGFIAFSSLPRVAEKIKLFFALAPLYTFHHARGPVLDLVFLPDPVLKLVFGTRELVLVGRKEKFLLVEKCSTLLAAEVCANEIFLIGGFDRKNLNVSRLDVYLSHFPDYTSVKTLLHWGQTAKSGEFKQFDYGSRNMEKYNQPMPPFYRIEAMKVPVALWSGGWDFVSPPVETQRLLPRLTNVVHHEQFPDWNHFDHHWGLNAPQRMYRRMVAMMEENP</sequence>
<dbReference type="InterPro" id="IPR025483">
    <property type="entry name" value="Lipase_euk"/>
</dbReference>
<keyword evidence="3" id="KW-0442">Lipid degradation</keyword>
<dbReference type="Proteomes" id="UP000517678">
    <property type="component" value="Unassembled WGS sequence"/>
</dbReference>
<evidence type="ECO:0000256" key="3">
    <source>
        <dbReference type="ARBA" id="ARBA00022963"/>
    </source>
</evidence>
<dbReference type="PIRSF" id="PIRSF000862">
    <property type="entry name" value="Steryl_ester_lip"/>
    <property type="match status" value="1"/>
</dbReference>
<evidence type="ECO:0000256" key="2">
    <source>
        <dbReference type="ARBA" id="ARBA00022729"/>
    </source>
</evidence>
<evidence type="ECO:0000313" key="7">
    <source>
        <dbReference type="EMBL" id="NXB11689.1"/>
    </source>
</evidence>